<dbReference type="RefSeq" id="WP_066981004.1">
    <property type="nucleotide sequence ID" value="NZ_LUUI01000095.1"/>
</dbReference>
<keyword evidence="3" id="KW-1185">Reference proteome</keyword>
<comment type="caution">
    <text evidence="2">The sequence shown here is derived from an EMBL/GenBank/DDBJ whole genome shotgun (WGS) entry which is preliminary data.</text>
</comment>
<dbReference type="Pfam" id="PF24706">
    <property type="entry name" value="DUF7669"/>
    <property type="match status" value="1"/>
</dbReference>
<evidence type="ECO:0000259" key="1">
    <source>
        <dbReference type="Pfam" id="PF24706"/>
    </source>
</evidence>
<feature type="domain" description="DUF7669" evidence="1">
    <location>
        <begin position="221"/>
        <end position="295"/>
    </location>
</feature>
<accession>A0A177NFS7</accession>
<protein>
    <recommendedName>
        <fullName evidence="1">DUF7669 domain-containing protein</fullName>
    </recommendedName>
</protein>
<dbReference type="EMBL" id="LUUI01000095">
    <property type="protein sequence ID" value="OAI16484.1"/>
    <property type="molecule type" value="Genomic_DNA"/>
</dbReference>
<dbReference type="InterPro" id="IPR011856">
    <property type="entry name" value="tRNA_endonuc-like_dom_sf"/>
</dbReference>
<organism evidence="2 3">
    <name type="scientific">Methylomonas lenta</name>
    <dbReference type="NCBI Taxonomy" id="980561"/>
    <lineage>
        <taxon>Bacteria</taxon>
        <taxon>Pseudomonadati</taxon>
        <taxon>Pseudomonadota</taxon>
        <taxon>Gammaproteobacteria</taxon>
        <taxon>Methylococcales</taxon>
        <taxon>Methylococcaceae</taxon>
        <taxon>Methylomonas</taxon>
    </lineage>
</organism>
<reference evidence="2 3" key="1">
    <citation type="submission" date="2016-03" db="EMBL/GenBank/DDBJ databases">
        <authorList>
            <person name="Ploux O."/>
        </authorList>
    </citation>
    <scope>NUCLEOTIDE SEQUENCE [LARGE SCALE GENOMIC DNA]</scope>
    <source>
        <strain evidence="2 3">R-45370</strain>
    </source>
</reference>
<dbReference type="STRING" id="980561.A1359_07490"/>
<evidence type="ECO:0000313" key="2">
    <source>
        <dbReference type="EMBL" id="OAI16484.1"/>
    </source>
</evidence>
<sequence length="305" mass="34712">MPIFKLKNEIDNIESAILVPAAKTTLEMEAHLECWLENSPWAIAQEPLLIIGRQTSAYQEEASTIFPDLLGLDKDGNIVVIELKKGRTPRDVVAQLLEYAAWANDLSDEKINDIFTHYNGAENEKSLEKLFIETFETDDFPSLNQRLRLFIAAEEITPTVSKVCRFLRQVHGVDVTCLQFNVFQTEAGDVLVNSEAIVGLEDIVNPKKVVTQRWGGEKSAKQIVRENVDEFLGGDKNKVFTPKDINQLIIKKYPSFNKTTVGCQITSDSVNHTSRHHYPGGEDLYWWLEKGKYRLYNPEKDKKVI</sequence>
<dbReference type="InterPro" id="IPR056086">
    <property type="entry name" value="DUF7669"/>
</dbReference>
<gene>
    <name evidence="2" type="ORF">A1359_07490</name>
</gene>
<name>A0A177NFS7_9GAMM</name>
<proteinExistence type="predicted"/>
<dbReference type="Proteomes" id="UP000078476">
    <property type="component" value="Unassembled WGS sequence"/>
</dbReference>
<dbReference type="Gene3D" id="3.40.1350.10">
    <property type="match status" value="1"/>
</dbReference>
<evidence type="ECO:0000313" key="3">
    <source>
        <dbReference type="Proteomes" id="UP000078476"/>
    </source>
</evidence>
<dbReference type="AlphaFoldDB" id="A0A177NFS7"/>
<dbReference type="OrthoDB" id="570199at2"/>
<dbReference type="GO" id="GO:0003676">
    <property type="term" value="F:nucleic acid binding"/>
    <property type="evidence" value="ECO:0007669"/>
    <property type="project" value="InterPro"/>
</dbReference>